<dbReference type="Pfam" id="PF01467">
    <property type="entry name" value="CTP_transf_like"/>
    <property type="match status" value="1"/>
</dbReference>
<evidence type="ECO:0000259" key="11">
    <source>
        <dbReference type="Pfam" id="PF01467"/>
    </source>
</evidence>
<comment type="catalytic activity">
    <reaction evidence="9 10">
        <text>nicotinate beta-D-ribonucleotide + ATP + H(+) = deamido-NAD(+) + diphosphate</text>
        <dbReference type="Rhea" id="RHEA:22860"/>
        <dbReference type="ChEBI" id="CHEBI:15378"/>
        <dbReference type="ChEBI" id="CHEBI:30616"/>
        <dbReference type="ChEBI" id="CHEBI:33019"/>
        <dbReference type="ChEBI" id="CHEBI:57502"/>
        <dbReference type="ChEBI" id="CHEBI:58437"/>
        <dbReference type="EC" id="2.7.7.18"/>
    </reaction>
</comment>
<dbReference type="PANTHER" id="PTHR39321">
    <property type="entry name" value="NICOTINATE-NUCLEOTIDE ADENYLYLTRANSFERASE-RELATED"/>
    <property type="match status" value="1"/>
</dbReference>
<keyword evidence="8 10" id="KW-0520">NAD</keyword>
<dbReference type="InterPro" id="IPR014729">
    <property type="entry name" value="Rossmann-like_a/b/a_fold"/>
</dbReference>
<dbReference type="SUPFAM" id="SSF52374">
    <property type="entry name" value="Nucleotidylyl transferase"/>
    <property type="match status" value="1"/>
</dbReference>
<dbReference type="PANTHER" id="PTHR39321:SF3">
    <property type="entry name" value="PHOSPHOPANTETHEINE ADENYLYLTRANSFERASE"/>
    <property type="match status" value="1"/>
</dbReference>
<comment type="similarity">
    <text evidence="10">Belongs to the NadD family.</text>
</comment>
<evidence type="ECO:0000256" key="10">
    <source>
        <dbReference type="HAMAP-Rule" id="MF_00244"/>
    </source>
</evidence>
<comment type="pathway">
    <text evidence="2 10">Cofactor biosynthesis; NAD(+) biosynthesis; deamido-NAD(+) from nicotinate D-ribonucleotide: step 1/1.</text>
</comment>
<evidence type="ECO:0000256" key="3">
    <source>
        <dbReference type="ARBA" id="ARBA00022642"/>
    </source>
</evidence>
<evidence type="ECO:0000256" key="5">
    <source>
        <dbReference type="ARBA" id="ARBA00022695"/>
    </source>
</evidence>
<keyword evidence="6 10" id="KW-0547">Nucleotide-binding</keyword>
<dbReference type="CDD" id="cd02165">
    <property type="entry name" value="NMNAT"/>
    <property type="match status" value="1"/>
</dbReference>
<proteinExistence type="inferred from homology"/>
<dbReference type="InterPro" id="IPR004821">
    <property type="entry name" value="Cyt_trans-like"/>
</dbReference>
<dbReference type="NCBIfam" id="NF000840">
    <property type="entry name" value="PRK00071.1-3"/>
    <property type="match status" value="1"/>
</dbReference>
<evidence type="ECO:0000256" key="4">
    <source>
        <dbReference type="ARBA" id="ARBA00022679"/>
    </source>
</evidence>
<feature type="domain" description="Cytidyltransferase-like" evidence="11">
    <location>
        <begin position="5"/>
        <end position="171"/>
    </location>
</feature>
<keyword evidence="5 10" id="KW-0548">Nucleotidyltransferase</keyword>
<evidence type="ECO:0000256" key="1">
    <source>
        <dbReference type="ARBA" id="ARBA00002324"/>
    </source>
</evidence>
<dbReference type="GO" id="GO:0009435">
    <property type="term" value="P:NAD+ biosynthetic process"/>
    <property type="evidence" value="ECO:0007669"/>
    <property type="project" value="UniProtKB-UniRule"/>
</dbReference>
<evidence type="ECO:0000313" key="13">
    <source>
        <dbReference type="Proteomes" id="UP001147653"/>
    </source>
</evidence>
<keyword evidence="13" id="KW-1185">Reference proteome</keyword>
<dbReference type="RefSeq" id="WP_270026137.1">
    <property type="nucleotide sequence ID" value="NZ_JAPDDP010000026.1"/>
</dbReference>
<evidence type="ECO:0000256" key="6">
    <source>
        <dbReference type="ARBA" id="ARBA00022741"/>
    </source>
</evidence>
<sequence>MKLGLLGGTFNPPHIGHLVCAAEACDQLGLDEVAFIPVNQPPHKEIVGDPGVEVRVELTRRAVAGDSRFWVSRVDADVPGRSYTVDTLRRLHESSPEDELTFIMGGDMAHSLPTWHEPESVLALATLGVAEREGIRRTDIVEHLAGLAGAEQIRFFDMPRLDISSSAIRARMAQGRPIRYLVPDAVAEFIAAEGLYA</sequence>
<protein>
    <recommendedName>
        <fullName evidence="10">Probable nicotinate-nucleotide adenylyltransferase</fullName>
        <ecNumber evidence="10">2.7.7.18</ecNumber>
    </recommendedName>
    <alternativeName>
        <fullName evidence="10">Deamido-NAD(+) diphosphorylase</fullName>
    </alternativeName>
    <alternativeName>
        <fullName evidence="10">Deamido-NAD(+) pyrophosphorylase</fullName>
    </alternativeName>
    <alternativeName>
        <fullName evidence="10">Nicotinate mononucleotide adenylyltransferase</fullName>
        <shortName evidence="10">NaMN adenylyltransferase</shortName>
    </alternativeName>
</protein>
<evidence type="ECO:0000256" key="7">
    <source>
        <dbReference type="ARBA" id="ARBA00022840"/>
    </source>
</evidence>
<evidence type="ECO:0000313" key="12">
    <source>
        <dbReference type="EMBL" id="MDA0181785.1"/>
    </source>
</evidence>
<name>A0A9X3NBB7_9ACTN</name>
<accession>A0A9X3NBB7</accession>
<dbReference type="HAMAP" id="MF_00244">
    <property type="entry name" value="NaMN_adenylyltr"/>
    <property type="match status" value="1"/>
</dbReference>
<dbReference type="Gene3D" id="3.40.50.620">
    <property type="entry name" value="HUPs"/>
    <property type="match status" value="1"/>
</dbReference>
<keyword evidence="4 10" id="KW-0808">Transferase</keyword>
<evidence type="ECO:0000256" key="8">
    <source>
        <dbReference type="ARBA" id="ARBA00023027"/>
    </source>
</evidence>
<gene>
    <name evidence="10 12" type="primary">nadD</name>
    <name evidence="12" type="ORF">OJ997_15890</name>
</gene>
<evidence type="ECO:0000256" key="2">
    <source>
        <dbReference type="ARBA" id="ARBA00005019"/>
    </source>
</evidence>
<comment type="function">
    <text evidence="1 10">Catalyzes the reversible adenylation of nicotinate mononucleotide (NaMN) to nicotinic acid adenine dinucleotide (NaAD).</text>
</comment>
<dbReference type="Proteomes" id="UP001147653">
    <property type="component" value="Unassembled WGS sequence"/>
</dbReference>
<keyword evidence="7 10" id="KW-0067">ATP-binding</keyword>
<comment type="caution">
    <text evidence="12">The sequence shown here is derived from an EMBL/GenBank/DDBJ whole genome shotgun (WGS) entry which is preliminary data.</text>
</comment>
<dbReference type="NCBIfam" id="TIGR00482">
    <property type="entry name" value="nicotinate (nicotinamide) nucleotide adenylyltransferase"/>
    <property type="match status" value="1"/>
</dbReference>
<dbReference type="AlphaFoldDB" id="A0A9X3NBB7"/>
<dbReference type="EC" id="2.7.7.18" evidence="10"/>
<dbReference type="EMBL" id="JAPDDP010000026">
    <property type="protein sequence ID" value="MDA0181785.1"/>
    <property type="molecule type" value="Genomic_DNA"/>
</dbReference>
<dbReference type="InterPro" id="IPR005248">
    <property type="entry name" value="NadD/NMNAT"/>
</dbReference>
<evidence type="ECO:0000256" key="9">
    <source>
        <dbReference type="ARBA" id="ARBA00048721"/>
    </source>
</evidence>
<organism evidence="12 13">
    <name type="scientific">Solirubrobacter phytolaccae</name>
    <dbReference type="NCBI Taxonomy" id="1404360"/>
    <lineage>
        <taxon>Bacteria</taxon>
        <taxon>Bacillati</taxon>
        <taxon>Actinomycetota</taxon>
        <taxon>Thermoleophilia</taxon>
        <taxon>Solirubrobacterales</taxon>
        <taxon>Solirubrobacteraceae</taxon>
        <taxon>Solirubrobacter</taxon>
    </lineage>
</organism>
<dbReference type="GO" id="GO:0005524">
    <property type="term" value="F:ATP binding"/>
    <property type="evidence" value="ECO:0007669"/>
    <property type="project" value="UniProtKB-KW"/>
</dbReference>
<reference evidence="12" key="1">
    <citation type="submission" date="2022-10" db="EMBL/GenBank/DDBJ databases">
        <title>The WGS of Solirubrobacter phytolaccae KCTC 29190.</title>
        <authorList>
            <person name="Jiang Z."/>
        </authorList>
    </citation>
    <scope>NUCLEOTIDE SEQUENCE</scope>
    <source>
        <strain evidence="12">KCTC 29190</strain>
    </source>
</reference>
<dbReference type="GO" id="GO:0004515">
    <property type="term" value="F:nicotinate-nucleotide adenylyltransferase activity"/>
    <property type="evidence" value="ECO:0007669"/>
    <property type="project" value="UniProtKB-UniRule"/>
</dbReference>
<keyword evidence="3 10" id="KW-0662">Pyridine nucleotide biosynthesis</keyword>